<dbReference type="Proteomes" id="UP000515150">
    <property type="component" value="Chromosome 3"/>
</dbReference>
<dbReference type="RefSeq" id="XP_029000983.1">
    <property type="nucleotide sequence ID" value="XM_029145150.3"/>
</dbReference>
<evidence type="ECO:0000313" key="10">
    <source>
        <dbReference type="Proteomes" id="UP000515150"/>
    </source>
</evidence>
<dbReference type="InterPro" id="IPR025212">
    <property type="entry name" value="CAD_CENP-Q"/>
</dbReference>
<feature type="region of interest" description="Disordered" evidence="9">
    <location>
        <begin position="64"/>
        <end position="131"/>
    </location>
</feature>
<keyword evidence="5" id="KW-0158">Chromosome</keyword>
<evidence type="ECO:0000256" key="1">
    <source>
        <dbReference type="ARBA" id="ARBA00004123"/>
    </source>
</evidence>
<proteinExistence type="inferred from homology"/>
<evidence type="ECO:0000256" key="7">
    <source>
        <dbReference type="ARBA" id="ARBA00023328"/>
    </source>
</evidence>
<evidence type="ECO:0000256" key="2">
    <source>
        <dbReference type="ARBA" id="ARBA00004584"/>
    </source>
</evidence>
<dbReference type="Pfam" id="PF13094">
    <property type="entry name" value="CENP-Q"/>
    <property type="match status" value="1"/>
</dbReference>
<keyword evidence="6" id="KW-0539">Nucleus</keyword>
<feature type="compositionally biased region" description="Basic and acidic residues" evidence="9">
    <location>
        <begin position="87"/>
        <end position="111"/>
    </location>
</feature>
<evidence type="ECO:0000313" key="11">
    <source>
        <dbReference type="RefSeq" id="XP_029000983.1"/>
    </source>
</evidence>
<dbReference type="KEGG" id="bspl:114852627"/>
<dbReference type="AlphaFoldDB" id="A0A6P7M444"/>
<dbReference type="GeneID" id="114852627"/>
<reference evidence="11" key="1">
    <citation type="submission" date="2025-08" db="UniProtKB">
        <authorList>
            <consortium name="RefSeq"/>
        </authorList>
    </citation>
    <scope>IDENTIFICATION</scope>
</reference>
<comment type="subcellular location">
    <subcellularLocation>
        <location evidence="2">Chromosome</location>
        <location evidence="2">Centromere</location>
    </subcellularLocation>
    <subcellularLocation>
        <location evidence="1">Nucleus</location>
    </subcellularLocation>
</comment>
<dbReference type="GO" id="GO:0005634">
    <property type="term" value="C:nucleus"/>
    <property type="evidence" value="ECO:0007669"/>
    <property type="project" value="UniProtKB-SubCell"/>
</dbReference>
<dbReference type="GO" id="GO:0000775">
    <property type="term" value="C:chromosome, centromeric region"/>
    <property type="evidence" value="ECO:0007669"/>
    <property type="project" value="UniProtKB-SubCell"/>
</dbReference>
<evidence type="ECO:0000256" key="8">
    <source>
        <dbReference type="SAM" id="Coils"/>
    </source>
</evidence>
<evidence type="ECO:0000256" key="3">
    <source>
        <dbReference type="ARBA" id="ARBA00008191"/>
    </source>
</evidence>
<keyword evidence="8" id="KW-0175">Coiled coil</keyword>
<evidence type="ECO:0000256" key="5">
    <source>
        <dbReference type="ARBA" id="ARBA00022454"/>
    </source>
</evidence>
<evidence type="ECO:0000256" key="9">
    <source>
        <dbReference type="SAM" id="MobiDB-lite"/>
    </source>
</evidence>
<dbReference type="PANTHER" id="PTHR31345">
    <property type="entry name" value="CENTROMERE PROTEIN Q"/>
    <property type="match status" value="1"/>
</dbReference>
<dbReference type="InParanoid" id="A0A6P7M444"/>
<dbReference type="PANTHER" id="PTHR31345:SF3">
    <property type="entry name" value="CENTROMERE PROTEIN Q"/>
    <property type="match status" value="1"/>
</dbReference>
<feature type="coiled-coil region" evidence="8">
    <location>
        <begin position="221"/>
        <end position="276"/>
    </location>
</feature>
<name>A0A6P7M444_BETSP</name>
<evidence type="ECO:0000256" key="4">
    <source>
        <dbReference type="ARBA" id="ARBA00016397"/>
    </source>
</evidence>
<keyword evidence="10" id="KW-1185">Reference proteome</keyword>
<organism evidence="10 11">
    <name type="scientific">Betta splendens</name>
    <name type="common">Siamese fighting fish</name>
    <dbReference type="NCBI Taxonomy" id="158456"/>
    <lineage>
        <taxon>Eukaryota</taxon>
        <taxon>Metazoa</taxon>
        <taxon>Chordata</taxon>
        <taxon>Craniata</taxon>
        <taxon>Vertebrata</taxon>
        <taxon>Euteleostomi</taxon>
        <taxon>Actinopterygii</taxon>
        <taxon>Neopterygii</taxon>
        <taxon>Teleostei</taxon>
        <taxon>Neoteleostei</taxon>
        <taxon>Acanthomorphata</taxon>
        <taxon>Anabantaria</taxon>
        <taxon>Anabantiformes</taxon>
        <taxon>Anabantoidei</taxon>
        <taxon>Osphronemidae</taxon>
        <taxon>Betta</taxon>
    </lineage>
</organism>
<keyword evidence="7" id="KW-0137">Centromere</keyword>
<accession>A0A6P7M444</accession>
<gene>
    <name evidence="11" type="primary">cenpq</name>
</gene>
<sequence length="312" mass="34902">MRGFSSTHAHCGRKCSKTAARKHSTLTLRPLTTSVFKRCEATIKLEERHSLDFTNSEATVSLAMKPVRGSNREPSKAPTLKSKKKKTDTAKATEHATVDQDHDVGVSKEVKQTNPKPARKRKAEGLTSAPKKMKAQENWTLIPRSTVTALENILDLSVLATLALKRTEKKESQEHLNIMKKRFLAHCAELKVPLRKQKDLACSSHQHREETKKSVVGKKSLSTLEENIKAVVSAIESAEERLNTLQNTCSVLRDQVEEEEEKAKEILQISEQATLKLPPLPLQIGKKARLRQMTPDSDFEVTAYTHGVTSQQ</sequence>
<dbReference type="OrthoDB" id="8927710at2759"/>
<dbReference type="CTD" id="55166"/>
<evidence type="ECO:0000256" key="6">
    <source>
        <dbReference type="ARBA" id="ARBA00023242"/>
    </source>
</evidence>
<protein>
    <recommendedName>
        <fullName evidence="4">Centromere protein Q</fullName>
    </recommendedName>
</protein>
<comment type="similarity">
    <text evidence="3">Belongs to the CENP-Q/OKP1 family.</text>
</comment>